<proteinExistence type="predicted"/>
<dbReference type="EMBL" id="FJ822135">
    <property type="protein sequence ID" value="ACO36955.1"/>
    <property type="molecule type" value="Genomic_DNA"/>
</dbReference>
<name>C1KFE4_9CAUD</name>
<dbReference type="GeneID" id="7750889"/>
<keyword evidence="2" id="KW-1185">Reference proteome</keyword>
<protein>
    <submittedName>
        <fullName evidence="1">Uncharacterized protein</fullName>
    </submittedName>
</protein>
<dbReference type="RefSeq" id="YP_002790713.1">
    <property type="nucleotide sequence ID" value="NC_012530.1"/>
</dbReference>
<organism evidence="1 2">
    <name type="scientific">Lactobacillus phage Lb338-1</name>
    <dbReference type="NCBI Taxonomy" id="2892342"/>
    <lineage>
        <taxon>Viruses</taxon>
        <taxon>Duplodnaviria</taxon>
        <taxon>Heunggongvirae</taxon>
        <taxon>Uroviricota</taxon>
        <taxon>Caudoviricetes</taxon>
        <taxon>Herelleviridae</taxon>
        <taxon>Mooreparkvirus</taxon>
        <taxon>Mooreparkvirus Lb3381</taxon>
    </lineage>
</organism>
<dbReference type="KEGG" id="vg:7750889"/>
<dbReference type="Proteomes" id="UP000001878">
    <property type="component" value="Segment"/>
</dbReference>
<gene>
    <name evidence="1" type="ORF">lb338_phage_34</name>
</gene>
<sequence length="77" mass="8563">MSDANFEALTNTINVSLSGVQEKAAKGDYEAAHADEDDLYDFVLQRIAKSDMTIEQAKCIASLALETNNIDFTRWYA</sequence>
<evidence type="ECO:0000313" key="1">
    <source>
        <dbReference type="EMBL" id="ACO36955.1"/>
    </source>
</evidence>
<accession>C1KFE4</accession>
<evidence type="ECO:0000313" key="2">
    <source>
        <dbReference type="Proteomes" id="UP000001878"/>
    </source>
</evidence>
<reference evidence="1 2" key="1">
    <citation type="journal article" date="2009" name="Gene">
        <title>Genome of a virulent bacteriophage Lb338-1 that lyses the probiotic Lactobacillus paracasei cheese strain.</title>
        <authorList>
            <person name="Alemayehu D."/>
            <person name="Ross R.P."/>
            <person name="O'Sullivan O."/>
            <person name="Coffey A."/>
            <person name="Stanton C."/>
            <person name="Fitzgerald G.F."/>
            <person name="McAuliffe O."/>
        </authorList>
    </citation>
    <scope>NUCLEOTIDE SEQUENCE [LARGE SCALE GENOMIC DNA]</scope>
    <source>
        <strain evidence="1">Lb338-1</strain>
    </source>
</reference>